<dbReference type="OrthoDB" id="9806889at2"/>
<keyword evidence="5 6" id="KW-0472">Membrane</keyword>
<evidence type="ECO:0000256" key="3">
    <source>
        <dbReference type="ARBA" id="ARBA00022692"/>
    </source>
</evidence>
<evidence type="ECO:0000259" key="7">
    <source>
        <dbReference type="Pfam" id="PF00892"/>
    </source>
</evidence>
<keyword evidence="4 6" id="KW-1133">Transmembrane helix</keyword>
<feature type="transmembrane region" description="Helical" evidence="6">
    <location>
        <begin position="191"/>
        <end position="212"/>
    </location>
</feature>
<gene>
    <name evidence="8" type="ORF">C5L14_06725</name>
</gene>
<comment type="subcellular location">
    <subcellularLocation>
        <location evidence="1">Membrane</location>
        <topology evidence="1">Multi-pass membrane protein</topology>
    </subcellularLocation>
</comment>
<evidence type="ECO:0000256" key="6">
    <source>
        <dbReference type="SAM" id="Phobius"/>
    </source>
</evidence>
<dbReference type="InterPro" id="IPR050638">
    <property type="entry name" value="AA-Vitamin_Transporters"/>
</dbReference>
<dbReference type="InterPro" id="IPR037185">
    <property type="entry name" value="EmrE-like"/>
</dbReference>
<keyword evidence="9" id="KW-1185">Reference proteome</keyword>
<name>A0A2S9QHY3_9HYPH</name>
<feature type="transmembrane region" description="Helical" evidence="6">
    <location>
        <begin position="253"/>
        <end position="272"/>
    </location>
</feature>
<protein>
    <submittedName>
        <fullName evidence="8">EamA family transporter</fullName>
    </submittedName>
</protein>
<comment type="similarity">
    <text evidence="2">Belongs to the EamA transporter family.</text>
</comment>
<dbReference type="Pfam" id="PF00892">
    <property type="entry name" value="EamA"/>
    <property type="match status" value="2"/>
</dbReference>
<sequence length="310" mass="32708">MPSKPFSSKPLALLYPFLAIVLWAGNVIVSRLSAHAIGPQAITFYRLVLAIGLMSLFVGLPAWRNRAVLWRHLGEFAVLGFLAMCLFQSLSYLAAGSTTATNMAVFTALSPLLTVALSAAMLGERPTFGMVGGGILSIVGIVYLVSAGDLGSLVRDGVHPGDALMLLAGLVYALYSVLLKRWNLPVSGWQSTYMQALCSLAVMFPALLATPAPLRALNPETLPLIAYAGCAASVVLPVLWIRGVEQLGPSRCAIFLNLLPVFTALAAIVMLGEPIRSHHVIGGGLVLTGVIAAQLLKRPLGRRAVAAEEG</sequence>
<dbReference type="GO" id="GO:0016020">
    <property type="term" value="C:membrane"/>
    <property type="evidence" value="ECO:0007669"/>
    <property type="project" value="UniProtKB-SubCell"/>
</dbReference>
<feature type="domain" description="EamA" evidence="7">
    <location>
        <begin position="160"/>
        <end position="291"/>
    </location>
</feature>
<comment type="caution">
    <text evidence="8">The sequence shown here is derived from an EMBL/GenBank/DDBJ whole genome shotgun (WGS) entry which is preliminary data.</text>
</comment>
<dbReference type="SUPFAM" id="SSF103481">
    <property type="entry name" value="Multidrug resistance efflux transporter EmrE"/>
    <property type="match status" value="2"/>
</dbReference>
<dbReference type="PANTHER" id="PTHR32322:SF2">
    <property type="entry name" value="EAMA DOMAIN-CONTAINING PROTEIN"/>
    <property type="match status" value="1"/>
</dbReference>
<dbReference type="EMBL" id="PUEJ01000002">
    <property type="protein sequence ID" value="PRH88900.1"/>
    <property type="molecule type" value="Genomic_DNA"/>
</dbReference>
<evidence type="ECO:0000256" key="2">
    <source>
        <dbReference type="ARBA" id="ARBA00007362"/>
    </source>
</evidence>
<feature type="transmembrane region" description="Helical" evidence="6">
    <location>
        <begin position="224"/>
        <end position="241"/>
    </location>
</feature>
<evidence type="ECO:0000313" key="9">
    <source>
        <dbReference type="Proteomes" id="UP000237682"/>
    </source>
</evidence>
<dbReference type="AlphaFoldDB" id="A0A2S9QHY3"/>
<accession>A0A2S9QHY3</accession>
<keyword evidence="3 6" id="KW-0812">Transmembrane</keyword>
<feature type="transmembrane region" description="Helical" evidence="6">
    <location>
        <begin position="127"/>
        <end position="146"/>
    </location>
</feature>
<feature type="transmembrane region" description="Helical" evidence="6">
    <location>
        <begin position="278"/>
        <end position="296"/>
    </location>
</feature>
<proteinExistence type="inferred from homology"/>
<evidence type="ECO:0000256" key="5">
    <source>
        <dbReference type="ARBA" id="ARBA00023136"/>
    </source>
</evidence>
<evidence type="ECO:0000256" key="4">
    <source>
        <dbReference type="ARBA" id="ARBA00022989"/>
    </source>
</evidence>
<evidence type="ECO:0000313" key="8">
    <source>
        <dbReference type="EMBL" id="PRH88900.1"/>
    </source>
</evidence>
<feature type="domain" description="EamA" evidence="7">
    <location>
        <begin position="12"/>
        <end position="145"/>
    </location>
</feature>
<feature type="transmembrane region" description="Helical" evidence="6">
    <location>
        <begin position="100"/>
        <end position="120"/>
    </location>
</feature>
<feature type="transmembrane region" description="Helical" evidence="6">
    <location>
        <begin position="44"/>
        <end position="63"/>
    </location>
</feature>
<dbReference type="PANTHER" id="PTHR32322">
    <property type="entry name" value="INNER MEMBRANE TRANSPORTER"/>
    <property type="match status" value="1"/>
</dbReference>
<evidence type="ECO:0000256" key="1">
    <source>
        <dbReference type="ARBA" id="ARBA00004141"/>
    </source>
</evidence>
<dbReference type="Proteomes" id="UP000237682">
    <property type="component" value="Unassembled WGS sequence"/>
</dbReference>
<organism evidence="8 9">
    <name type="scientific">Labrys okinawensis</name>
    <dbReference type="NCBI Taxonomy" id="346911"/>
    <lineage>
        <taxon>Bacteria</taxon>
        <taxon>Pseudomonadati</taxon>
        <taxon>Pseudomonadota</taxon>
        <taxon>Alphaproteobacteria</taxon>
        <taxon>Hyphomicrobiales</taxon>
        <taxon>Xanthobacteraceae</taxon>
        <taxon>Labrys</taxon>
    </lineage>
</organism>
<reference evidence="8 9" key="1">
    <citation type="submission" date="2018-02" db="EMBL/GenBank/DDBJ databases">
        <title>Whole genome sequencing of endophytic bacterium.</title>
        <authorList>
            <person name="Eedara R."/>
            <person name="Podile A.R."/>
        </authorList>
    </citation>
    <scope>NUCLEOTIDE SEQUENCE [LARGE SCALE GENOMIC DNA]</scope>
    <source>
        <strain evidence="8 9">RP1T</strain>
    </source>
</reference>
<dbReference type="InterPro" id="IPR000620">
    <property type="entry name" value="EamA_dom"/>
</dbReference>
<feature type="transmembrane region" description="Helical" evidence="6">
    <location>
        <begin position="158"/>
        <end position="179"/>
    </location>
</feature>
<feature type="transmembrane region" description="Helical" evidence="6">
    <location>
        <begin position="75"/>
        <end position="94"/>
    </location>
</feature>
<dbReference type="RefSeq" id="WP_105861242.1">
    <property type="nucleotide sequence ID" value="NZ_PUEJ01000002.1"/>
</dbReference>